<keyword evidence="3" id="KW-1185">Reference proteome</keyword>
<dbReference type="VEuPathDB" id="FungiDB:MMYC01_210044"/>
<evidence type="ECO:0000313" key="1">
    <source>
        <dbReference type="EMBL" id="KXX73179.1"/>
    </source>
</evidence>
<evidence type="ECO:0000313" key="2">
    <source>
        <dbReference type="EMBL" id="KXX74217.1"/>
    </source>
</evidence>
<comment type="caution">
    <text evidence="1">The sequence shown here is derived from an EMBL/GenBank/DDBJ whole genome shotgun (WGS) entry which is preliminary data.</text>
</comment>
<dbReference type="Gene3D" id="2.120.10.70">
    <property type="entry name" value="Fucose-specific lectin"/>
    <property type="match status" value="1"/>
</dbReference>
<name>A0A175VPQ9_9PEZI</name>
<reference evidence="1" key="2">
    <citation type="submission" date="2015-06" db="EMBL/GenBank/DDBJ databases">
        <authorList>
            <person name="Hoefler B.C."/>
            <person name="Straight P.D."/>
        </authorList>
    </citation>
    <scope>NUCLEOTIDE SEQUENCE [LARGE SCALE GENOMIC DNA]</scope>
    <source>
        <strain evidence="1">Mm55</strain>
    </source>
</reference>
<reference evidence="3" key="1">
    <citation type="submission" date="2015-06" db="EMBL/GenBank/DDBJ databases">
        <authorList>
            <person name="van de Sande W.W.J."/>
        </authorList>
    </citation>
    <scope>NUCLEOTIDE SEQUENCE [LARGE SCALE GENOMIC DNA]</scope>
    <source>
        <strain evidence="3">mm55</strain>
    </source>
</reference>
<evidence type="ECO:0000313" key="3">
    <source>
        <dbReference type="Proteomes" id="UP000078237"/>
    </source>
</evidence>
<gene>
    <name evidence="2" type="ORF">MMYC01_208835</name>
    <name evidence="1" type="ORF">MMYC01_210044</name>
</gene>
<reference evidence="1 3" key="3">
    <citation type="submission" date="2016-01" db="EMBL/GenBank/DDBJ databases">
        <title>Madurella mycetomatis genome sequencing.</title>
        <authorList>
            <person name="Van De Sande W."/>
        </authorList>
    </citation>
    <scope>NUCLEOTIDE SEQUENCE [LARGE SCALE GENOMIC DNA]</scope>
    <source>
        <strain evidence="3">mm55</strain>
        <strain evidence="1">Mm55</strain>
    </source>
</reference>
<dbReference type="Proteomes" id="UP000078237">
    <property type="component" value="Unassembled WGS sequence"/>
</dbReference>
<dbReference type="EMBL" id="LCTW02000520">
    <property type="protein sequence ID" value="KXX73179.1"/>
    <property type="molecule type" value="Genomic_DNA"/>
</dbReference>
<dbReference type="VEuPathDB" id="FungiDB:MMYC01_208835"/>
<organism evidence="1 3">
    <name type="scientific">Madurella mycetomatis</name>
    <dbReference type="NCBI Taxonomy" id="100816"/>
    <lineage>
        <taxon>Eukaryota</taxon>
        <taxon>Fungi</taxon>
        <taxon>Dikarya</taxon>
        <taxon>Ascomycota</taxon>
        <taxon>Pezizomycotina</taxon>
        <taxon>Sordariomycetes</taxon>
        <taxon>Sordariomycetidae</taxon>
        <taxon>Sordariales</taxon>
        <taxon>Sordariales incertae sedis</taxon>
        <taxon>Madurella</taxon>
    </lineage>
</organism>
<dbReference type="SUPFAM" id="SSF89372">
    <property type="entry name" value="Fucose-specific lectin"/>
    <property type="match status" value="1"/>
</dbReference>
<accession>A0A175VPQ9</accession>
<proteinExistence type="predicted"/>
<dbReference type="OrthoDB" id="5367135at2759"/>
<protein>
    <recommendedName>
        <fullName evidence="4">Fucose-specific lectin</fullName>
    </recommendedName>
</protein>
<evidence type="ECO:0008006" key="4">
    <source>
        <dbReference type="Google" id="ProtNLM"/>
    </source>
</evidence>
<dbReference type="EMBL" id="LCTW02000374">
    <property type="protein sequence ID" value="KXX74217.1"/>
    <property type="molecule type" value="Genomic_DNA"/>
</dbReference>
<dbReference type="AlphaFoldDB" id="A0A175VPQ9"/>
<sequence length="287" mass="31437">MSSAVKQLVKRLASLASSPAEDEDEDEYYILRQSGPNLCQIPVTVGGKEGIKKAVARDVKQGTPALYLRMVFYLDKSNHLRCNSPDENGHWEETEMFGLPGPMAVHPDSQLSGSVSRDRVWVIYQTPKEEMVAVMKQSSRWSVAGVIPAEIPRGASHVPLGDANNPDALHLFFPTKTGDICHTYGDFISGKWTSKTVESSQFPGGVSRFIVVPTEIPESFDLYVATGDSRLVLVSSSGDQVEIGKINGDQFIAQNRAEASWGLNLSFGSWGKLVLGFFRPEPLGYEA</sequence>